<evidence type="ECO:0000313" key="3">
    <source>
        <dbReference type="Proteomes" id="UP000199052"/>
    </source>
</evidence>
<dbReference type="Proteomes" id="UP000199052">
    <property type="component" value="Unassembled WGS sequence"/>
</dbReference>
<organism evidence="2 3">
    <name type="scientific">Actinopolymorpha cephalotaxi</name>
    <dbReference type="NCBI Taxonomy" id="504797"/>
    <lineage>
        <taxon>Bacteria</taxon>
        <taxon>Bacillati</taxon>
        <taxon>Actinomycetota</taxon>
        <taxon>Actinomycetes</taxon>
        <taxon>Propionibacteriales</taxon>
        <taxon>Actinopolymorphaceae</taxon>
        <taxon>Actinopolymorpha</taxon>
    </lineage>
</organism>
<dbReference type="OrthoDB" id="3829844at2"/>
<name>A0A1I3A461_9ACTN</name>
<dbReference type="RefSeq" id="WP_092888190.1">
    <property type="nucleotide sequence ID" value="NZ_FOOI01000018.1"/>
</dbReference>
<keyword evidence="4" id="KW-1185">Reference proteome</keyword>
<accession>A0A1I3A461</accession>
<dbReference type="EMBL" id="JACBZA010000001">
    <property type="protein sequence ID" value="NYH85361.1"/>
    <property type="molecule type" value="Genomic_DNA"/>
</dbReference>
<evidence type="ECO:0000313" key="4">
    <source>
        <dbReference type="Proteomes" id="UP000533017"/>
    </source>
</evidence>
<dbReference type="AlphaFoldDB" id="A0A1I3A461"/>
<evidence type="ECO:0000313" key="1">
    <source>
        <dbReference type="EMBL" id="NYH85361.1"/>
    </source>
</evidence>
<gene>
    <name evidence="1" type="ORF">FHR37_004212</name>
    <name evidence="2" type="ORF">SAMN05421678_11827</name>
</gene>
<proteinExistence type="predicted"/>
<sequence>MAVTRMIIGFGANDKLAFSQQFPEEKLPELRPLFDYGDDELMCGGSYEVTEVNGDRVAAILGIALKPDLEYYLEAWDAG</sequence>
<dbReference type="Proteomes" id="UP000533017">
    <property type="component" value="Unassembled WGS sequence"/>
</dbReference>
<reference evidence="1 4" key="2">
    <citation type="submission" date="2020-07" db="EMBL/GenBank/DDBJ databases">
        <title>Sequencing the genomes of 1000 actinobacteria strains.</title>
        <authorList>
            <person name="Klenk H.-P."/>
        </authorList>
    </citation>
    <scope>NUCLEOTIDE SEQUENCE [LARGE SCALE GENOMIC DNA]</scope>
    <source>
        <strain evidence="1 4">DSM 45117</strain>
    </source>
</reference>
<evidence type="ECO:0000313" key="2">
    <source>
        <dbReference type="EMBL" id="SFH44680.1"/>
    </source>
</evidence>
<protein>
    <submittedName>
        <fullName evidence="2">Uncharacterized protein</fullName>
    </submittedName>
</protein>
<dbReference type="EMBL" id="FOOI01000018">
    <property type="protein sequence ID" value="SFH44680.1"/>
    <property type="molecule type" value="Genomic_DNA"/>
</dbReference>
<reference evidence="2 3" key="1">
    <citation type="submission" date="2016-10" db="EMBL/GenBank/DDBJ databases">
        <authorList>
            <person name="de Groot N.N."/>
        </authorList>
    </citation>
    <scope>NUCLEOTIDE SEQUENCE [LARGE SCALE GENOMIC DNA]</scope>
    <source>
        <strain evidence="2 3">CPCC 202808</strain>
    </source>
</reference>